<dbReference type="RefSeq" id="WP_040750445.1">
    <property type="nucleotide sequence ID" value="NZ_JACHIT010000001.1"/>
</dbReference>
<reference evidence="1 2" key="1">
    <citation type="submission" date="2020-08" db="EMBL/GenBank/DDBJ databases">
        <title>Sequencing the genomes of 1000 actinobacteria strains.</title>
        <authorList>
            <person name="Klenk H.-P."/>
        </authorList>
    </citation>
    <scope>NUCLEOTIDE SEQUENCE [LARGE SCALE GENOMIC DNA]</scope>
    <source>
        <strain evidence="1 2">DSM 43582</strain>
    </source>
</reference>
<name>A0A7W9PAN9_9NOCA</name>
<dbReference type="Proteomes" id="UP000540412">
    <property type="component" value="Unassembled WGS sequence"/>
</dbReference>
<protein>
    <submittedName>
        <fullName evidence="1">Uncharacterized protein</fullName>
    </submittedName>
</protein>
<sequence length="159" mass="18165">MSDAEQIGFDIDFDEKTQAWLDWLDPGRMNAAVHTFLIETLEPPVRAENWWEPMVFDQLGEPISAVFPDRETLTAPENHDIADQLVRFLGEAFIRRTGMIWVNNPEWGELLYEHFGPCVQFAGDQPSIVSMTHMAELAATGEFGAVLSILDDCLRRDRR</sequence>
<keyword evidence="2" id="KW-1185">Reference proteome</keyword>
<evidence type="ECO:0000313" key="1">
    <source>
        <dbReference type="EMBL" id="MBB5912592.1"/>
    </source>
</evidence>
<gene>
    <name evidence="1" type="ORF">BJY24_001459</name>
</gene>
<evidence type="ECO:0000313" key="2">
    <source>
        <dbReference type="Proteomes" id="UP000540412"/>
    </source>
</evidence>
<accession>A0A7W9PAN9</accession>
<proteinExistence type="predicted"/>
<organism evidence="1 2">
    <name type="scientific">Nocardia transvalensis</name>
    <dbReference type="NCBI Taxonomy" id="37333"/>
    <lineage>
        <taxon>Bacteria</taxon>
        <taxon>Bacillati</taxon>
        <taxon>Actinomycetota</taxon>
        <taxon>Actinomycetes</taxon>
        <taxon>Mycobacteriales</taxon>
        <taxon>Nocardiaceae</taxon>
        <taxon>Nocardia</taxon>
    </lineage>
</organism>
<dbReference type="EMBL" id="JACHIT010000001">
    <property type="protein sequence ID" value="MBB5912592.1"/>
    <property type="molecule type" value="Genomic_DNA"/>
</dbReference>
<comment type="caution">
    <text evidence="1">The sequence shown here is derived from an EMBL/GenBank/DDBJ whole genome shotgun (WGS) entry which is preliminary data.</text>
</comment>
<dbReference type="AlphaFoldDB" id="A0A7W9PAN9"/>